<feature type="compositionally biased region" description="Low complexity" evidence="1">
    <location>
        <begin position="144"/>
        <end position="154"/>
    </location>
</feature>
<evidence type="ECO:0000256" key="1">
    <source>
        <dbReference type="SAM" id="MobiDB-lite"/>
    </source>
</evidence>
<gene>
    <name evidence="3" type="ORF">MSAN_01094400</name>
</gene>
<feature type="transmembrane region" description="Helical" evidence="2">
    <location>
        <begin position="29"/>
        <end position="50"/>
    </location>
</feature>
<organism evidence="3 4">
    <name type="scientific">Mycena sanguinolenta</name>
    <dbReference type="NCBI Taxonomy" id="230812"/>
    <lineage>
        <taxon>Eukaryota</taxon>
        <taxon>Fungi</taxon>
        <taxon>Dikarya</taxon>
        <taxon>Basidiomycota</taxon>
        <taxon>Agaricomycotina</taxon>
        <taxon>Agaricomycetes</taxon>
        <taxon>Agaricomycetidae</taxon>
        <taxon>Agaricales</taxon>
        <taxon>Marasmiineae</taxon>
        <taxon>Mycenaceae</taxon>
        <taxon>Mycena</taxon>
    </lineage>
</organism>
<evidence type="ECO:0000313" key="3">
    <source>
        <dbReference type="EMBL" id="KAF7364341.1"/>
    </source>
</evidence>
<evidence type="ECO:0000256" key="2">
    <source>
        <dbReference type="SAM" id="Phobius"/>
    </source>
</evidence>
<accession>A0A8H6YU29</accession>
<keyword evidence="4" id="KW-1185">Reference proteome</keyword>
<keyword evidence="2" id="KW-0812">Transmembrane</keyword>
<sequence length="198" mass="21048">MAGPVPPSESATKYPVAGAADKHKVSSGAIAGIAVAAIVFVICAILTLFWQTRRRRGRLHYRVKVSDAARGQRTISPFMLLAEASPATENTVDADWAVHRIGTSTLARERLQTQLRAAATKIVELEKLAEGGVTNGLDAGGTRGPVSVSVGSASAPPPDLEAELRSSREQISMLVARMNAMDAAWRMGMEVELPPEYA</sequence>
<dbReference type="AlphaFoldDB" id="A0A8H6YU29"/>
<dbReference type="Proteomes" id="UP000623467">
    <property type="component" value="Unassembled WGS sequence"/>
</dbReference>
<keyword evidence="2" id="KW-1133">Transmembrane helix</keyword>
<reference evidence="3" key="1">
    <citation type="submission" date="2020-05" db="EMBL/GenBank/DDBJ databases">
        <title>Mycena genomes resolve the evolution of fungal bioluminescence.</title>
        <authorList>
            <person name="Tsai I.J."/>
        </authorList>
    </citation>
    <scope>NUCLEOTIDE SEQUENCE</scope>
    <source>
        <strain evidence="3">160909Yilan</strain>
    </source>
</reference>
<dbReference type="EMBL" id="JACAZH010000007">
    <property type="protein sequence ID" value="KAF7364341.1"/>
    <property type="molecule type" value="Genomic_DNA"/>
</dbReference>
<evidence type="ECO:0000313" key="4">
    <source>
        <dbReference type="Proteomes" id="UP000623467"/>
    </source>
</evidence>
<feature type="region of interest" description="Disordered" evidence="1">
    <location>
        <begin position="136"/>
        <end position="160"/>
    </location>
</feature>
<name>A0A8H6YU29_9AGAR</name>
<dbReference type="OrthoDB" id="3038195at2759"/>
<proteinExistence type="predicted"/>
<protein>
    <submittedName>
        <fullName evidence="3">Uncharacterized protein</fullName>
    </submittedName>
</protein>
<keyword evidence="2" id="KW-0472">Membrane</keyword>
<comment type="caution">
    <text evidence="3">The sequence shown here is derived from an EMBL/GenBank/DDBJ whole genome shotgun (WGS) entry which is preliminary data.</text>
</comment>